<comment type="caution">
    <text evidence="2">The sequence shown here is derived from an EMBL/GenBank/DDBJ whole genome shotgun (WGS) entry which is preliminary data.</text>
</comment>
<feature type="transmembrane region" description="Helical" evidence="1">
    <location>
        <begin position="12"/>
        <end position="34"/>
    </location>
</feature>
<dbReference type="OrthoDB" id="7275827at2"/>
<protein>
    <recommendedName>
        <fullName evidence="4">Formate hydrogenlyase subunit 4</fullName>
    </recommendedName>
</protein>
<feature type="transmembrane region" description="Helical" evidence="1">
    <location>
        <begin position="123"/>
        <end position="144"/>
    </location>
</feature>
<feature type="transmembrane region" description="Helical" evidence="1">
    <location>
        <begin position="203"/>
        <end position="226"/>
    </location>
</feature>
<feature type="transmembrane region" description="Helical" evidence="1">
    <location>
        <begin position="164"/>
        <end position="182"/>
    </location>
</feature>
<sequence>MMGQVALAGMESLLQLVFLLVLAPVCGWMLDVLPRWLNGEAVIGPGQRWRQAARFWRLLSVAPLPPSFALCLAALLVVLLALPAVTTGTALISLADPLMMGTLLLSVRPLLGLVTLREEVRRILPALLVLCLTEALVALGAPGADGLGGLAAMLHIEPVPGLEGALVACALALGIACPPLRSGDVTLMMGAVRGRETREAGRVLADVLNCGWVLLLADLALPISIGLAGQGMVGWCAGLGALWGRMLLAVLVLTGLRLTGQERSGRLTALFAGFALLLALAGRFAT</sequence>
<feature type="transmembrane region" description="Helical" evidence="1">
    <location>
        <begin position="267"/>
        <end position="285"/>
    </location>
</feature>
<evidence type="ECO:0000313" key="3">
    <source>
        <dbReference type="Proteomes" id="UP000004949"/>
    </source>
</evidence>
<evidence type="ECO:0008006" key="4">
    <source>
        <dbReference type="Google" id="ProtNLM"/>
    </source>
</evidence>
<proteinExistence type="predicted"/>
<feature type="transmembrane region" description="Helical" evidence="1">
    <location>
        <begin position="55"/>
        <end position="82"/>
    </location>
</feature>
<evidence type="ECO:0000256" key="1">
    <source>
        <dbReference type="SAM" id="Phobius"/>
    </source>
</evidence>
<keyword evidence="1" id="KW-0472">Membrane</keyword>
<name>G6XLC7_9PROT</name>
<dbReference type="Proteomes" id="UP000004949">
    <property type="component" value="Unassembled WGS sequence"/>
</dbReference>
<accession>G6XLC7</accession>
<dbReference type="PATRIC" id="fig|1088869.3.peg.2168"/>
<gene>
    <name evidence="2" type="ORF">GMO_21750</name>
</gene>
<keyword evidence="1" id="KW-0812">Transmembrane</keyword>
<feature type="transmembrane region" description="Helical" evidence="1">
    <location>
        <begin position="232"/>
        <end position="255"/>
    </location>
</feature>
<dbReference type="RefSeq" id="WP_008852322.1">
    <property type="nucleotide sequence ID" value="NZ_AGQV01000010.1"/>
</dbReference>
<dbReference type="EMBL" id="AGQV01000010">
    <property type="protein sequence ID" value="EHH67182.1"/>
    <property type="molecule type" value="Genomic_DNA"/>
</dbReference>
<reference evidence="2 3" key="1">
    <citation type="submission" date="2011-10" db="EMBL/GenBank/DDBJ databases">
        <title>Genome sequence of Gluconobacter morbifer G707, isolated from Drosophila gut.</title>
        <authorList>
            <person name="Lee W.-J."/>
            <person name="Kim E.-K."/>
        </authorList>
    </citation>
    <scope>NUCLEOTIDE SEQUENCE [LARGE SCALE GENOMIC DNA]</scope>
    <source>
        <strain evidence="2 3">G707</strain>
    </source>
</reference>
<organism evidence="2 3">
    <name type="scientific">Gluconobacter morbifer G707</name>
    <dbReference type="NCBI Taxonomy" id="1088869"/>
    <lineage>
        <taxon>Bacteria</taxon>
        <taxon>Pseudomonadati</taxon>
        <taxon>Pseudomonadota</taxon>
        <taxon>Alphaproteobacteria</taxon>
        <taxon>Acetobacterales</taxon>
        <taxon>Acetobacteraceae</taxon>
        <taxon>Gluconobacter</taxon>
    </lineage>
</organism>
<keyword evidence="1" id="KW-1133">Transmembrane helix</keyword>
<keyword evidence="3" id="KW-1185">Reference proteome</keyword>
<dbReference type="STRING" id="1088869.GMO_21750"/>
<feature type="transmembrane region" description="Helical" evidence="1">
    <location>
        <begin position="88"/>
        <end position="111"/>
    </location>
</feature>
<evidence type="ECO:0000313" key="2">
    <source>
        <dbReference type="EMBL" id="EHH67182.1"/>
    </source>
</evidence>
<dbReference type="AlphaFoldDB" id="G6XLC7"/>